<dbReference type="Proteomes" id="UP001304461">
    <property type="component" value="Unassembled WGS sequence"/>
</dbReference>
<feature type="transmembrane region" description="Helical" evidence="1">
    <location>
        <begin position="172"/>
        <end position="194"/>
    </location>
</feature>
<keyword evidence="1" id="KW-1133">Transmembrane helix</keyword>
<name>A0ABU5RXW9_9CYAN</name>
<sequence length="203" mass="21652">MDLLTRQPLLAATVLLVPLLALASPGWLALDGVGPCWAVLWLLPWALSDGPFSGACAGLALGLLLDALHPGGVTQIPALLLLGWWWGRMGRRAAPIQRSFSLGLLALLGTALLGLSLMLQWGILDWIGTRDALQLAGPVAGRSAQEHGVNPALLALPGWRWDDLAGSGLRVLLAQTLITALLAPMLCSLQLLFWRQLGSGWRR</sequence>
<accession>A0ABU5RXW9</accession>
<evidence type="ECO:0000313" key="3">
    <source>
        <dbReference type="Proteomes" id="UP001304461"/>
    </source>
</evidence>
<protein>
    <submittedName>
        <fullName evidence="2">Rod shape-determining protein MreD</fullName>
    </submittedName>
</protein>
<keyword evidence="3" id="KW-1185">Reference proteome</keyword>
<organism evidence="2 3">
    <name type="scientific">Cyanobium gracile UHCC 0139</name>
    <dbReference type="NCBI Taxonomy" id="3110308"/>
    <lineage>
        <taxon>Bacteria</taxon>
        <taxon>Bacillati</taxon>
        <taxon>Cyanobacteriota</taxon>
        <taxon>Cyanophyceae</taxon>
        <taxon>Synechococcales</taxon>
        <taxon>Prochlorococcaceae</taxon>
        <taxon>Cyanobium</taxon>
    </lineage>
</organism>
<feature type="transmembrane region" description="Helical" evidence="1">
    <location>
        <begin position="99"/>
        <end position="123"/>
    </location>
</feature>
<dbReference type="RefSeq" id="WP_323306578.1">
    <property type="nucleotide sequence ID" value="NZ_JAYGHX010000014.1"/>
</dbReference>
<evidence type="ECO:0000256" key="1">
    <source>
        <dbReference type="SAM" id="Phobius"/>
    </source>
</evidence>
<gene>
    <name evidence="2" type="ORF">VB738_15360</name>
</gene>
<reference evidence="2 3" key="1">
    <citation type="submission" date="2023-12" db="EMBL/GenBank/DDBJ databases">
        <title>Baltic Sea Cyanobacteria.</title>
        <authorList>
            <person name="Delbaje E."/>
            <person name="Fewer D.P."/>
            <person name="Shishido T.K."/>
        </authorList>
    </citation>
    <scope>NUCLEOTIDE SEQUENCE [LARGE SCALE GENOMIC DNA]</scope>
    <source>
        <strain evidence="2 3">UHCC 0139</strain>
    </source>
</reference>
<proteinExistence type="predicted"/>
<feature type="transmembrane region" description="Helical" evidence="1">
    <location>
        <begin position="67"/>
        <end position="87"/>
    </location>
</feature>
<comment type="caution">
    <text evidence="2">The sequence shown here is derived from an EMBL/GenBank/DDBJ whole genome shotgun (WGS) entry which is preliminary data.</text>
</comment>
<keyword evidence="1" id="KW-0472">Membrane</keyword>
<keyword evidence="1" id="KW-0812">Transmembrane</keyword>
<evidence type="ECO:0000313" key="2">
    <source>
        <dbReference type="EMBL" id="MEA5392641.1"/>
    </source>
</evidence>
<dbReference type="EMBL" id="JAYGHX010000014">
    <property type="protein sequence ID" value="MEA5392641.1"/>
    <property type="molecule type" value="Genomic_DNA"/>
</dbReference>